<keyword evidence="2" id="KW-0732">Signal</keyword>
<sequence length="246" mass="26738">MPTLSALSFSLGFAIAQLRMMSIRIPACTPLKTLPRPFMTAPGPRSLLSMLKSPSRQVRKRMTTPDRLSIPICLARRRLPNIFFKGPGSQEADTGLAESRPGEHLDTVTSPCEDVRASLISNEIITTGAAPQEAEPKNCNSRDTQPTDVASQQPVLSDIAPRETVGSHSPQETNSVSFARCETETEIEIVDLTNGQEREAASLTHESAPQAPETADCIRPQRPKIANRAVMRPPTQAIVTLPTPTH</sequence>
<evidence type="ECO:0000256" key="2">
    <source>
        <dbReference type="SAM" id="SignalP"/>
    </source>
</evidence>
<dbReference type="RefSeq" id="XP_033689838.1">
    <property type="nucleotide sequence ID" value="XM_033819904.1"/>
</dbReference>
<accession>A0A6A6IWR7</accession>
<evidence type="ECO:0000256" key="1">
    <source>
        <dbReference type="SAM" id="MobiDB-lite"/>
    </source>
</evidence>
<gene>
    <name evidence="3" type="ORF">BU26DRAFT_146250</name>
</gene>
<dbReference type="EMBL" id="ML987190">
    <property type="protein sequence ID" value="KAF2254834.1"/>
    <property type="molecule type" value="Genomic_DNA"/>
</dbReference>
<name>A0A6A6IWR7_9PLEO</name>
<evidence type="ECO:0000313" key="3">
    <source>
        <dbReference type="EMBL" id="KAF2254834.1"/>
    </source>
</evidence>
<proteinExistence type="predicted"/>
<dbReference type="GeneID" id="54573234"/>
<protein>
    <submittedName>
        <fullName evidence="3">Uncharacterized protein</fullName>
    </submittedName>
</protein>
<organism evidence="3 4">
    <name type="scientific">Trematosphaeria pertusa</name>
    <dbReference type="NCBI Taxonomy" id="390896"/>
    <lineage>
        <taxon>Eukaryota</taxon>
        <taxon>Fungi</taxon>
        <taxon>Dikarya</taxon>
        <taxon>Ascomycota</taxon>
        <taxon>Pezizomycotina</taxon>
        <taxon>Dothideomycetes</taxon>
        <taxon>Pleosporomycetidae</taxon>
        <taxon>Pleosporales</taxon>
        <taxon>Massarineae</taxon>
        <taxon>Trematosphaeriaceae</taxon>
        <taxon>Trematosphaeria</taxon>
    </lineage>
</organism>
<feature type="compositionally biased region" description="Polar residues" evidence="1">
    <location>
        <begin position="138"/>
        <end position="154"/>
    </location>
</feature>
<reference evidence="3" key="1">
    <citation type="journal article" date="2020" name="Stud. Mycol.">
        <title>101 Dothideomycetes genomes: a test case for predicting lifestyles and emergence of pathogens.</title>
        <authorList>
            <person name="Haridas S."/>
            <person name="Albert R."/>
            <person name="Binder M."/>
            <person name="Bloem J."/>
            <person name="Labutti K."/>
            <person name="Salamov A."/>
            <person name="Andreopoulos B."/>
            <person name="Baker S."/>
            <person name="Barry K."/>
            <person name="Bills G."/>
            <person name="Bluhm B."/>
            <person name="Cannon C."/>
            <person name="Castanera R."/>
            <person name="Culley D."/>
            <person name="Daum C."/>
            <person name="Ezra D."/>
            <person name="Gonzalez J."/>
            <person name="Henrissat B."/>
            <person name="Kuo A."/>
            <person name="Liang C."/>
            <person name="Lipzen A."/>
            <person name="Lutzoni F."/>
            <person name="Magnuson J."/>
            <person name="Mondo S."/>
            <person name="Nolan M."/>
            <person name="Ohm R."/>
            <person name="Pangilinan J."/>
            <person name="Park H.-J."/>
            <person name="Ramirez L."/>
            <person name="Alfaro M."/>
            <person name="Sun H."/>
            <person name="Tritt A."/>
            <person name="Yoshinaga Y."/>
            <person name="Zwiers L.-H."/>
            <person name="Turgeon B."/>
            <person name="Goodwin S."/>
            <person name="Spatafora J."/>
            <person name="Crous P."/>
            <person name="Grigoriev I."/>
        </authorList>
    </citation>
    <scope>NUCLEOTIDE SEQUENCE</scope>
    <source>
        <strain evidence="3">CBS 122368</strain>
    </source>
</reference>
<feature type="region of interest" description="Disordered" evidence="1">
    <location>
        <begin position="85"/>
        <end position="108"/>
    </location>
</feature>
<feature type="signal peptide" evidence="2">
    <location>
        <begin position="1"/>
        <end position="16"/>
    </location>
</feature>
<feature type="chain" id="PRO_5025566004" evidence="2">
    <location>
        <begin position="17"/>
        <end position="246"/>
    </location>
</feature>
<dbReference type="AlphaFoldDB" id="A0A6A6IWR7"/>
<keyword evidence="4" id="KW-1185">Reference proteome</keyword>
<evidence type="ECO:0000313" key="4">
    <source>
        <dbReference type="Proteomes" id="UP000800094"/>
    </source>
</evidence>
<dbReference type="Proteomes" id="UP000800094">
    <property type="component" value="Unassembled WGS sequence"/>
</dbReference>
<dbReference type="OrthoDB" id="3943535at2759"/>
<feature type="region of interest" description="Disordered" evidence="1">
    <location>
        <begin position="127"/>
        <end position="154"/>
    </location>
</feature>
<feature type="region of interest" description="Disordered" evidence="1">
    <location>
        <begin position="201"/>
        <end position="220"/>
    </location>
</feature>